<evidence type="ECO:0000256" key="6">
    <source>
        <dbReference type="SAM" id="Phobius"/>
    </source>
</evidence>
<feature type="transmembrane region" description="Helical" evidence="6">
    <location>
        <begin position="190"/>
        <end position="210"/>
    </location>
</feature>
<feature type="transmembrane region" description="Helical" evidence="6">
    <location>
        <begin position="326"/>
        <end position="344"/>
    </location>
</feature>
<dbReference type="RefSeq" id="WP_188425701.1">
    <property type="nucleotide sequence ID" value="NZ_BMCH01000002.1"/>
</dbReference>
<reference evidence="9" key="1">
    <citation type="journal article" date="2019" name="Int. J. Syst. Evol. Microbiol.">
        <title>The Global Catalogue of Microorganisms (GCM) 10K type strain sequencing project: providing services to taxonomists for standard genome sequencing and annotation.</title>
        <authorList>
            <consortium name="The Broad Institute Genomics Platform"/>
            <consortium name="The Broad Institute Genome Sequencing Center for Infectious Disease"/>
            <person name="Wu L."/>
            <person name="Ma J."/>
        </authorList>
    </citation>
    <scope>NUCLEOTIDE SEQUENCE [LARGE SCALE GENOMIC DNA]</scope>
    <source>
        <strain evidence="9">CCM 7132</strain>
    </source>
</reference>
<dbReference type="Pfam" id="PF00324">
    <property type="entry name" value="AA_permease"/>
    <property type="match status" value="1"/>
</dbReference>
<feature type="transmembrane region" description="Helical" evidence="6">
    <location>
        <begin position="382"/>
        <end position="400"/>
    </location>
</feature>
<feature type="transmembrane region" description="Helical" evidence="6">
    <location>
        <begin position="44"/>
        <end position="61"/>
    </location>
</feature>
<dbReference type="PANTHER" id="PTHR43495:SF5">
    <property type="entry name" value="GAMMA-AMINOBUTYRIC ACID PERMEASE"/>
    <property type="match status" value="1"/>
</dbReference>
<evidence type="ECO:0000313" key="9">
    <source>
        <dbReference type="Proteomes" id="UP000637769"/>
    </source>
</evidence>
<feature type="transmembrane region" description="Helical" evidence="6">
    <location>
        <begin position="231"/>
        <end position="252"/>
    </location>
</feature>
<proteinExistence type="predicted"/>
<feature type="transmembrane region" description="Helical" evidence="6">
    <location>
        <begin position="350"/>
        <end position="370"/>
    </location>
</feature>
<dbReference type="Proteomes" id="UP000637769">
    <property type="component" value="Unassembled WGS sequence"/>
</dbReference>
<evidence type="ECO:0000256" key="2">
    <source>
        <dbReference type="ARBA" id="ARBA00022448"/>
    </source>
</evidence>
<accession>A0ABQ1LN79</accession>
<keyword evidence="4 6" id="KW-1133">Transmembrane helix</keyword>
<keyword evidence="2" id="KW-0813">Transport</keyword>
<feature type="transmembrane region" description="Helical" evidence="6">
    <location>
        <begin position="272"/>
        <end position="290"/>
    </location>
</feature>
<keyword evidence="5 6" id="KW-0472">Membrane</keyword>
<keyword evidence="9" id="KW-1185">Reference proteome</keyword>
<gene>
    <name evidence="8" type="ORF">GCM10007207_10160</name>
</gene>
<dbReference type="PIRSF" id="PIRSF006060">
    <property type="entry name" value="AA_transporter"/>
    <property type="match status" value="1"/>
</dbReference>
<feature type="domain" description="Amino acid permease/ SLC12A" evidence="7">
    <location>
        <begin position="14"/>
        <end position="374"/>
    </location>
</feature>
<name>A0ABQ1LN79_9PROT</name>
<dbReference type="EMBL" id="BMCH01000002">
    <property type="protein sequence ID" value="GGC26677.1"/>
    <property type="molecule type" value="Genomic_DNA"/>
</dbReference>
<protein>
    <submittedName>
        <fullName evidence="8">GABA permease GabP</fullName>
    </submittedName>
</protein>
<comment type="caution">
    <text evidence="8">The sequence shown here is derived from an EMBL/GenBank/DDBJ whole genome shotgun (WGS) entry which is preliminary data.</text>
</comment>
<feature type="transmembrane region" description="Helical" evidence="6">
    <location>
        <begin position="406"/>
        <end position="422"/>
    </location>
</feature>
<evidence type="ECO:0000313" key="8">
    <source>
        <dbReference type="EMBL" id="GGC26677.1"/>
    </source>
</evidence>
<evidence type="ECO:0000259" key="7">
    <source>
        <dbReference type="Pfam" id="PF00324"/>
    </source>
</evidence>
<dbReference type="PANTHER" id="PTHR43495">
    <property type="entry name" value="GABA PERMEASE"/>
    <property type="match status" value="1"/>
</dbReference>
<keyword evidence="3 6" id="KW-0812">Transmembrane</keyword>
<feature type="transmembrane region" description="Helical" evidence="6">
    <location>
        <begin position="15"/>
        <end position="38"/>
    </location>
</feature>
<sequence length="441" mass="46439">MTENALARSLRPRHIAMISIGGVVGAGFFIGASTPISVAGPGALLSYALAGLMTFLVNLMLRDIALRAPGHGSFVNQIRHALGGHAGFMTGWTYWLVWVTTLAIEIMAAAALLAPLAHLPFGLVEVIILGTMTAANLLAVQAYGELEYWFAMLKIAAIAVFILIGLGALMHGNSPPHAAILAGGFVPHGWMALLAVIPAIIFSMSGSEVVTIAALESDAPDRNIARATRAVALRVVGFYLCSVALILCLVPWSQVVPGESPFLLVLNRLHVPFASAAMEIVIVSAMLSTLNSGLYATSRVLFELADVDDAPRHFMRLDPRTQAPRIAVLFSAAAALAIAAVAIASPNAVFAFLLSATGALIIFHNALIVLTRIRLCGMGLTPLLTLVLLMGALVAMALVAHTRHELALSTVTMMLMGGVALLRQLMGKAPRRVCSLSRPGE</sequence>
<feature type="transmembrane region" description="Helical" evidence="6">
    <location>
        <begin position="119"/>
        <end position="139"/>
    </location>
</feature>
<feature type="transmembrane region" description="Helical" evidence="6">
    <location>
        <begin position="92"/>
        <end position="113"/>
    </location>
</feature>
<evidence type="ECO:0000256" key="4">
    <source>
        <dbReference type="ARBA" id="ARBA00022989"/>
    </source>
</evidence>
<comment type="subcellular location">
    <subcellularLocation>
        <location evidence="1">Membrane</location>
        <topology evidence="1">Multi-pass membrane protein</topology>
    </subcellularLocation>
</comment>
<dbReference type="InterPro" id="IPR004841">
    <property type="entry name" value="AA-permease/SLC12A_dom"/>
</dbReference>
<dbReference type="Gene3D" id="1.20.1740.10">
    <property type="entry name" value="Amino acid/polyamine transporter I"/>
    <property type="match status" value="1"/>
</dbReference>
<evidence type="ECO:0000256" key="1">
    <source>
        <dbReference type="ARBA" id="ARBA00004141"/>
    </source>
</evidence>
<evidence type="ECO:0000256" key="3">
    <source>
        <dbReference type="ARBA" id="ARBA00022692"/>
    </source>
</evidence>
<evidence type="ECO:0000256" key="5">
    <source>
        <dbReference type="ARBA" id="ARBA00023136"/>
    </source>
</evidence>
<organism evidence="8 9">
    <name type="scientific">Asaia siamensis</name>
    <dbReference type="NCBI Taxonomy" id="110479"/>
    <lineage>
        <taxon>Bacteria</taxon>
        <taxon>Pseudomonadati</taxon>
        <taxon>Pseudomonadota</taxon>
        <taxon>Alphaproteobacteria</taxon>
        <taxon>Acetobacterales</taxon>
        <taxon>Acetobacteraceae</taxon>
        <taxon>Asaia</taxon>
    </lineage>
</organism>
<feature type="transmembrane region" description="Helical" evidence="6">
    <location>
        <begin position="151"/>
        <end position="170"/>
    </location>
</feature>